<keyword evidence="4" id="KW-1185">Reference proteome</keyword>
<organism evidence="3 4">
    <name type="scientific">Idiomarina seosinensis</name>
    <dbReference type="NCBI Taxonomy" id="281739"/>
    <lineage>
        <taxon>Bacteria</taxon>
        <taxon>Pseudomonadati</taxon>
        <taxon>Pseudomonadota</taxon>
        <taxon>Gammaproteobacteria</taxon>
        <taxon>Alteromonadales</taxon>
        <taxon>Idiomarinaceae</taxon>
        <taxon>Idiomarina</taxon>
    </lineage>
</organism>
<proteinExistence type="predicted"/>
<feature type="transmembrane region" description="Helical" evidence="1">
    <location>
        <begin position="64"/>
        <end position="82"/>
    </location>
</feature>
<dbReference type="PANTHER" id="PTHR28008">
    <property type="entry name" value="DOMAIN PROTEIN, PUTATIVE (AFU_ORTHOLOGUE AFUA_3G10980)-RELATED"/>
    <property type="match status" value="1"/>
</dbReference>
<feature type="transmembrane region" description="Helical" evidence="1">
    <location>
        <begin position="88"/>
        <end position="108"/>
    </location>
</feature>
<dbReference type="PANTHER" id="PTHR28008:SF1">
    <property type="entry name" value="DOMAIN PROTEIN, PUTATIVE (AFU_ORTHOLOGUE AFUA_3G10980)-RELATED"/>
    <property type="match status" value="1"/>
</dbReference>
<dbReference type="OrthoDB" id="8564037at2"/>
<dbReference type="InterPro" id="IPR006976">
    <property type="entry name" value="VanZ-like"/>
</dbReference>
<name>A0A432ZBZ7_9GAMM</name>
<evidence type="ECO:0000256" key="1">
    <source>
        <dbReference type="SAM" id="Phobius"/>
    </source>
</evidence>
<dbReference type="AlphaFoldDB" id="A0A432ZBZ7"/>
<keyword evidence="1" id="KW-0812">Transmembrane</keyword>
<dbReference type="EMBL" id="PIQF01000003">
    <property type="protein sequence ID" value="RUO75493.1"/>
    <property type="molecule type" value="Genomic_DNA"/>
</dbReference>
<dbReference type="Proteomes" id="UP000287908">
    <property type="component" value="Unassembled WGS sequence"/>
</dbReference>
<dbReference type="Pfam" id="PF04892">
    <property type="entry name" value="VanZ"/>
    <property type="match status" value="1"/>
</dbReference>
<reference evidence="3 4" key="1">
    <citation type="journal article" date="2011" name="Front. Microbiol.">
        <title>Genomic signatures of strain selection and enhancement in Bacillus atrophaeus var. globigii, a historical biowarfare simulant.</title>
        <authorList>
            <person name="Gibbons H.S."/>
            <person name="Broomall S.M."/>
            <person name="McNew L.A."/>
            <person name="Daligault H."/>
            <person name="Chapman C."/>
            <person name="Bruce D."/>
            <person name="Karavis M."/>
            <person name="Krepps M."/>
            <person name="McGregor P.A."/>
            <person name="Hong C."/>
            <person name="Park K.H."/>
            <person name="Akmal A."/>
            <person name="Feldman A."/>
            <person name="Lin J.S."/>
            <person name="Chang W.E."/>
            <person name="Higgs B.W."/>
            <person name="Demirev P."/>
            <person name="Lindquist J."/>
            <person name="Liem A."/>
            <person name="Fochler E."/>
            <person name="Read T.D."/>
            <person name="Tapia R."/>
            <person name="Johnson S."/>
            <person name="Bishop-Lilly K.A."/>
            <person name="Detter C."/>
            <person name="Han C."/>
            <person name="Sozhamannan S."/>
            <person name="Rosenzweig C.N."/>
            <person name="Skowronski E.W."/>
        </authorList>
    </citation>
    <scope>NUCLEOTIDE SEQUENCE [LARGE SCALE GENOMIC DNA]</scope>
    <source>
        <strain evidence="3 4">CL-SP19</strain>
    </source>
</reference>
<evidence type="ECO:0000313" key="4">
    <source>
        <dbReference type="Proteomes" id="UP000287908"/>
    </source>
</evidence>
<comment type="caution">
    <text evidence="3">The sequence shown here is derived from an EMBL/GenBank/DDBJ whole genome shotgun (WGS) entry which is preliminary data.</text>
</comment>
<protein>
    <recommendedName>
        <fullName evidence="2">VanZ-like domain-containing protein</fullName>
    </recommendedName>
</protein>
<evidence type="ECO:0000259" key="2">
    <source>
        <dbReference type="Pfam" id="PF04892"/>
    </source>
</evidence>
<dbReference type="NCBIfam" id="NF037970">
    <property type="entry name" value="vanZ_1"/>
    <property type="match status" value="1"/>
</dbReference>
<keyword evidence="1" id="KW-1133">Transmembrane helix</keyword>
<keyword evidence="1" id="KW-0472">Membrane</keyword>
<feature type="transmembrane region" description="Helical" evidence="1">
    <location>
        <begin position="40"/>
        <end position="57"/>
    </location>
</feature>
<accession>A0A432ZBZ7</accession>
<evidence type="ECO:0000313" key="3">
    <source>
        <dbReference type="EMBL" id="RUO75493.1"/>
    </source>
</evidence>
<sequence length="115" mass="12958">MSVVVARIVFVSLLIAVTLAFVWQVPASKASSIPYADKWVHFAIFFLLSLTLHKAFALSGRISFLLLAMYGLLIEVVQNYIPGRGSDLYDWMADSLGVLAYFGLVYLLQQRKKKR</sequence>
<gene>
    <name evidence="3" type="ORF">CWI81_09950</name>
</gene>
<feature type="domain" description="VanZ-like" evidence="2">
    <location>
        <begin position="29"/>
        <end position="108"/>
    </location>
</feature>